<reference evidence="1 2" key="1">
    <citation type="submission" date="2018-11" db="EMBL/GenBank/DDBJ databases">
        <authorList>
            <consortium name="Pathogen Informatics"/>
        </authorList>
    </citation>
    <scope>NUCLEOTIDE SEQUENCE [LARGE SCALE GENOMIC DNA]</scope>
    <source>
        <strain>Denwood</strain>
        <strain evidence="2">Zambia</strain>
    </source>
</reference>
<dbReference type="Proteomes" id="UP000269396">
    <property type="component" value="Unassembled WGS sequence"/>
</dbReference>
<sequence>MDDGVQQNDGDDDDDNSQLTISNYNNSENEAKL</sequence>
<gene>
    <name evidence="1" type="ORF">SMTD_LOCUS4168</name>
</gene>
<dbReference type="EMBL" id="UZAL01010382">
    <property type="protein sequence ID" value="VDP03560.1"/>
    <property type="molecule type" value="Genomic_DNA"/>
</dbReference>
<organism evidence="1 2">
    <name type="scientific">Schistosoma mattheei</name>
    <dbReference type="NCBI Taxonomy" id="31246"/>
    <lineage>
        <taxon>Eukaryota</taxon>
        <taxon>Metazoa</taxon>
        <taxon>Spiralia</taxon>
        <taxon>Lophotrochozoa</taxon>
        <taxon>Platyhelminthes</taxon>
        <taxon>Trematoda</taxon>
        <taxon>Digenea</taxon>
        <taxon>Strigeidida</taxon>
        <taxon>Schistosomatoidea</taxon>
        <taxon>Schistosomatidae</taxon>
        <taxon>Schistosoma</taxon>
    </lineage>
</organism>
<proteinExistence type="predicted"/>
<evidence type="ECO:0000313" key="1">
    <source>
        <dbReference type="EMBL" id="VDP03560.1"/>
    </source>
</evidence>
<feature type="non-terminal residue" evidence="1">
    <location>
        <position position="33"/>
    </location>
</feature>
<name>A0A183NPY2_9TREM</name>
<accession>A0A183NPY2</accession>
<dbReference type="AlphaFoldDB" id="A0A183NPY2"/>
<keyword evidence="2" id="KW-1185">Reference proteome</keyword>
<protein>
    <submittedName>
        <fullName evidence="1">Uncharacterized protein</fullName>
    </submittedName>
</protein>
<evidence type="ECO:0000313" key="2">
    <source>
        <dbReference type="Proteomes" id="UP000269396"/>
    </source>
</evidence>